<feature type="domain" description="Response regulatory" evidence="8">
    <location>
        <begin position="466"/>
        <end position="584"/>
    </location>
</feature>
<evidence type="ECO:0000256" key="5">
    <source>
        <dbReference type="PROSITE-ProRule" id="PRU00169"/>
    </source>
</evidence>
<proteinExistence type="predicted"/>
<evidence type="ECO:0000313" key="10">
    <source>
        <dbReference type="Proteomes" id="UP000244956"/>
    </source>
</evidence>
<dbReference type="PROSITE" id="PS50109">
    <property type="entry name" value="HIS_KIN"/>
    <property type="match status" value="1"/>
</dbReference>
<dbReference type="Gene3D" id="3.30.565.10">
    <property type="entry name" value="Histidine kinase-like ATPase, C-terminal domain"/>
    <property type="match status" value="1"/>
</dbReference>
<dbReference type="InterPro" id="IPR001789">
    <property type="entry name" value="Sig_transdc_resp-reg_receiver"/>
</dbReference>
<accession>A0A2U2BE35</accession>
<dbReference type="Gene3D" id="1.10.287.130">
    <property type="match status" value="1"/>
</dbReference>
<keyword evidence="6" id="KW-0472">Membrane</keyword>
<evidence type="ECO:0000313" key="9">
    <source>
        <dbReference type="EMBL" id="PWE01321.1"/>
    </source>
</evidence>
<evidence type="ECO:0000256" key="2">
    <source>
        <dbReference type="ARBA" id="ARBA00012438"/>
    </source>
</evidence>
<dbReference type="PANTHER" id="PTHR45339">
    <property type="entry name" value="HYBRID SIGNAL TRANSDUCTION HISTIDINE KINASE J"/>
    <property type="match status" value="1"/>
</dbReference>
<dbReference type="Pfam" id="PF00512">
    <property type="entry name" value="HisKA"/>
    <property type="match status" value="1"/>
</dbReference>
<feature type="transmembrane region" description="Helical" evidence="6">
    <location>
        <begin position="87"/>
        <end position="110"/>
    </location>
</feature>
<feature type="modified residue" description="4-aspartylphosphate" evidence="5">
    <location>
        <position position="515"/>
    </location>
</feature>
<dbReference type="InterPro" id="IPR036890">
    <property type="entry name" value="HATPase_C_sf"/>
</dbReference>
<dbReference type="Proteomes" id="UP000244956">
    <property type="component" value="Unassembled WGS sequence"/>
</dbReference>
<evidence type="ECO:0000256" key="6">
    <source>
        <dbReference type="SAM" id="Phobius"/>
    </source>
</evidence>
<evidence type="ECO:0000256" key="1">
    <source>
        <dbReference type="ARBA" id="ARBA00000085"/>
    </source>
</evidence>
<keyword evidence="10" id="KW-1185">Reference proteome</keyword>
<feature type="transmembrane region" description="Helical" evidence="6">
    <location>
        <begin position="130"/>
        <end position="152"/>
    </location>
</feature>
<gene>
    <name evidence="9" type="ORF">DDZ16_02210</name>
</gene>
<feature type="transmembrane region" description="Helical" evidence="6">
    <location>
        <begin position="30"/>
        <end position="50"/>
    </location>
</feature>
<dbReference type="InterPro" id="IPR036097">
    <property type="entry name" value="HisK_dim/P_sf"/>
</dbReference>
<dbReference type="Gene3D" id="3.40.50.2300">
    <property type="match status" value="1"/>
</dbReference>
<dbReference type="InterPro" id="IPR003661">
    <property type="entry name" value="HisK_dim/P_dom"/>
</dbReference>
<keyword evidence="3 5" id="KW-0597">Phosphoprotein</keyword>
<dbReference type="RefSeq" id="WP_109262771.1">
    <property type="nucleotide sequence ID" value="NZ_QEWP01000001.1"/>
</dbReference>
<protein>
    <recommendedName>
        <fullName evidence="2">histidine kinase</fullName>
        <ecNumber evidence="2">2.7.13.3</ecNumber>
    </recommendedName>
</protein>
<dbReference type="SUPFAM" id="SSF52172">
    <property type="entry name" value="CheY-like"/>
    <property type="match status" value="1"/>
</dbReference>
<dbReference type="Pfam" id="PF00072">
    <property type="entry name" value="Response_reg"/>
    <property type="match status" value="1"/>
</dbReference>
<evidence type="ECO:0000256" key="3">
    <source>
        <dbReference type="ARBA" id="ARBA00022553"/>
    </source>
</evidence>
<keyword evidence="6" id="KW-0812">Transmembrane</keyword>
<dbReference type="EMBL" id="QEWP01000001">
    <property type="protein sequence ID" value="PWE01321.1"/>
    <property type="molecule type" value="Genomic_DNA"/>
</dbReference>
<keyword evidence="9" id="KW-0418">Kinase</keyword>
<evidence type="ECO:0000256" key="4">
    <source>
        <dbReference type="ARBA" id="ARBA00023012"/>
    </source>
</evidence>
<comment type="catalytic activity">
    <reaction evidence="1">
        <text>ATP + protein L-histidine = ADP + protein N-phospho-L-histidine.</text>
        <dbReference type="EC" id="2.7.13.3"/>
    </reaction>
</comment>
<dbReference type="OrthoDB" id="1110027at2"/>
<evidence type="ECO:0000259" key="8">
    <source>
        <dbReference type="PROSITE" id="PS50110"/>
    </source>
</evidence>
<sequence length="584" mass="66633">MLTSFFNKIVSQFIPEREDKADMDSKTKTLLLNITNFLFIITVLIEGLISLAQENIILAAPLLVLSLSFTANYYFSSRDEQDLRFQNIFLTILFVTFSFFMITGGVTGMDGYWLVFYPLVTMTISGRKRGIYWAFGLFGFVILFFLIPAPALNWIVDYSFQEKLFFVSSYIISFLIGFTFQFLRSEVFLEKDRQILESENQNRAQESLINKLSYQIRTPLNNITGILELLDNSVMSDEQRDYLNTIHASTNNLVDVVNNLVFSSKTFTHEPENMVSFNLYTTLNNTIRLFSGKPGLARTRFNLSLSADIPTAITGNSIKIKQVFLNLINSIVKNNNQSSKFITIEVNRLDGMPGKVELLFRIITNMVVPEDSKKTRIDEGFFNHKDLDRINNSRIIDKLDLGITLKIIESEGRSFNIISENDKTVFEFSFTFSEGQDVDNVSTSKSETSIRKEEPVKPQVNLKDSTILLAEDNLSNQQIIILYIKNSVKKIDVAFNGKEALEKFGHTKYDLVLMDIQMPVMDGLKATQKIREMEQSTNSHTPIIAVTANAFPEDKERCMAAGMDGYISKPFQPDELLQLIKKHL</sequence>
<dbReference type="SUPFAM" id="SSF55874">
    <property type="entry name" value="ATPase domain of HSP90 chaperone/DNA topoisomerase II/histidine kinase"/>
    <property type="match status" value="1"/>
</dbReference>
<dbReference type="CDD" id="cd00082">
    <property type="entry name" value="HisKA"/>
    <property type="match status" value="1"/>
</dbReference>
<reference evidence="9 10" key="1">
    <citation type="submission" date="2018-05" db="EMBL/GenBank/DDBJ databases">
        <title>Marinilabilia rubrum sp. nov., isolated from saltern sediment.</title>
        <authorList>
            <person name="Zhang R."/>
        </authorList>
    </citation>
    <scope>NUCLEOTIDE SEQUENCE [LARGE SCALE GENOMIC DNA]</scope>
    <source>
        <strain evidence="9 10">WTE16</strain>
    </source>
</reference>
<name>A0A2U2BE35_9BACT</name>
<feature type="transmembrane region" description="Helical" evidence="6">
    <location>
        <begin position="56"/>
        <end position="75"/>
    </location>
</feature>
<dbReference type="CDD" id="cd17546">
    <property type="entry name" value="REC_hyHK_CKI1_RcsC-like"/>
    <property type="match status" value="1"/>
</dbReference>
<keyword evidence="6" id="KW-1133">Transmembrane helix</keyword>
<dbReference type="SMART" id="SM00448">
    <property type="entry name" value="REC"/>
    <property type="match status" value="1"/>
</dbReference>
<organism evidence="9 10">
    <name type="scientific">Marinilabilia rubra</name>
    <dbReference type="NCBI Taxonomy" id="2162893"/>
    <lineage>
        <taxon>Bacteria</taxon>
        <taxon>Pseudomonadati</taxon>
        <taxon>Bacteroidota</taxon>
        <taxon>Bacteroidia</taxon>
        <taxon>Marinilabiliales</taxon>
        <taxon>Marinilabiliaceae</taxon>
        <taxon>Marinilabilia</taxon>
    </lineage>
</organism>
<keyword evidence="9" id="KW-0808">Transferase</keyword>
<feature type="transmembrane region" description="Helical" evidence="6">
    <location>
        <begin position="164"/>
        <end position="183"/>
    </location>
</feature>
<dbReference type="GO" id="GO:0000155">
    <property type="term" value="F:phosphorelay sensor kinase activity"/>
    <property type="evidence" value="ECO:0007669"/>
    <property type="project" value="InterPro"/>
</dbReference>
<dbReference type="EC" id="2.7.13.3" evidence="2"/>
<dbReference type="PANTHER" id="PTHR45339:SF1">
    <property type="entry name" value="HYBRID SIGNAL TRANSDUCTION HISTIDINE KINASE J"/>
    <property type="match status" value="1"/>
</dbReference>
<comment type="caution">
    <text evidence="9">The sequence shown here is derived from an EMBL/GenBank/DDBJ whole genome shotgun (WGS) entry which is preliminary data.</text>
</comment>
<dbReference type="AlphaFoldDB" id="A0A2U2BE35"/>
<dbReference type="SMART" id="SM00388">
    <property type="entry name" value="HisKA"/>
    <property type="match status" value="1"/>
</dbReference>
<dbReference type="PROSITE" id="PS50110">
    <property type="entry name" value="RESPONSE_REGULATORY"/>
    <property type="match status" value="1"/>
</dbReference>
<dbReference type="InterPro" id="IPR011006">
    <property type="entry name" value="CheY-like_superfamily"/>
</dbReference>
<evidence type="ECO:0000259" key="7">
    <source>
        <dbReference type="PROSITE" id="PS50109"/>
    </source>
</evidence>
<feature type="domain" description="Histidine kinase" evidence="7">
    <location>
        <begin position="211"/>
        <end position="434"/>
    </location>
</feature>
<dbReference type="InterPro" id="IPR005467">
    <property type="entry name" value="His_kinase_dom"/>
</dbReference>
<dbReference type="SUPFAM" id="SSF47384">
    <property type="entry name" value="Homodimeric domain of signal transducing histidine kinase"/>
    <property type="match status" value="1"/>
</dbReference>
<keyword evidence="4" id="KW-0902">Two-component regulatory system</keyword>